<comment type="subcellular location">
    <subcellularLocation>
        <location evidence="1">Mitochondrion</location>
    </subcellularLocation>
</comment>
<proteinExistence type="inferred from homology"/>
<keyword evidence="5" id="KW-0687">Ribonucleoprotein</keyword>
<evidence type="ECO:0000256" key="4">
    <source>
        <dbReference type="ARBA" id="ARBA00023128"/>
    </source>
</evidence>
<dbReference type="EMBL" id="DQ365900">
    <property type="protein sequence ID" value="ABC96357.1"/>
    <property type="molecule type" value="Genomic_DNA"/>
</dbReference>
<dbReference type="GO" id="GO:0006412">
    <property type="term" value="P:translation"/>
    <property type="evidence" value="ECO:0007669"/>
    <property type="project" value="InterPro"/>
</dbReference>
<accession>Q0QIP6</accession>
<name>Q0QIP6_OLTVI</name>
<geneLocation type="mitochondrion" evidence="8"/>
<keyword evidence="3 8" id="KW-0689">Ribosomal protein</keyword>
<dbReference type="GO" id="GO:0015935">
    <property type="term" value="C:small ribosomal subunit"/>
    <property type="evidence" value="ECO:0007669"/>
    <property type="project" value="TreeGrafter"/>
</dbReference>
<dbReference type="GO" id="GO:0003735">
    <property type="term" value="F:structural constituent of ribosome"/>
    <property type="evidence" value="ECO:0007669"/>
    <property type="project" value="InterPro"/>
</dbReference>
<reference evidence="8" key="1">
    <citation type="journal article" date="2006" name="Curr. Genet.">
        <title>The complete mitochondrial DNA sequence of the green alga Oltmannsiellopsis viridis: evolutionary trends of the mitochondrial genome in the Ulvophyceae.</title>
        <authorList>
            <person name="Pombert J.F."/>
            <person name="Beauchamp P."/>
            <person name="Otis C."/>
            <person name="Lemieux C."/>
            <person name="Turmel M."/>
        </authorList>
    </citation>
    <scope>NUCLEOTIDE SEQUENCE</scope>
</reference>
<dbReference type="RefSeq" id="YP_684399.1">
    <property type="nucleotide sequence ID" value="NC_008256.1"/>
</dbReference>
<organism evidence="8">
    <name type="scientific">Oltmannsiellopsis viridis</name>
    <name type="common">Marine flagellate</name>
    <name type="synonym">Oltmannsiella viridis</name>
    <dbReference type="NCBI Taxonomy" id="51324"/>
    <lineage>
        <taxon>Eukaryota</taxon>
        <taxon>Viridiplantae</taxon>
        <taxon>Chlorophyta</taxon>
        <taxon>core chlorophytes</taxon>
        <taxon>Ulvophyceae</taxon>
        <taxon>OUU clade</taxon>
        <taxon>Oltmannsiellopsidales</taxon>
        <taxon>Oltmannsiellopsidaceae</taxon>
        <taxon>Oltmannsiellopsis</taxon>
    </lineage>
</organism>
<dbReference type="PANTHER" id="PTHR19836">
    <property type="entry name" value="30S RIBOSOMAL PROTEIN S14"/>
    <property type="match status" value="1"/>
</dbReference>
<dbReference type="Gene3D" id="1.10.287.1480">
    <property type="match status" value="1"/>
</dbReference>
<dbReference type="GO" id="GO:0005739">
    <property type="term" value="C:mitochondrion"/>
    <property type="evidence" value="ECO:0007669"/>
    <property type="project" value="UniProtKB-SubCell"/>
</dbReference>
<evidence type="ECO:0000256" key="5">
    <source>
        <dbReference type="ARBA" id="ARBA00023274"/>
    </source>
</evidence>
<keyword evidence="4 8" id="KW-0496">Mitochondrion</keyword>
<evidence type="ECO:0000256" key="6">
    <source>
        <dbReference type="ARBA" id="ARBA00040774"/>
    </source>
</evidence>
<evidence type="ECO:0000256" key="7">
    <source>
        <dbReference type="ARBA" id="ARBA00042804"/>
    </source>
</evidence>
<evidence type="ECO:0000256" key="3">
    <source>
        <dbReference type="ARBA" id="ARBA00022980"/>
    </source>
</evidence>
<evidence type="ECO:0000256" key="1">
    <source>
        <dbReference type="ARBA" id="ARBA00004173"/>
    </source>
</evidence>
<sequence>MKYAIKLDKTKRALANKCEIKRLSEKTLFLTQSVKPKIRIKHFYKLSKLNGEQSKIRNKCVITGRSRSVYRFCKLSRIKFRELASAGVLPGIKKAIW</sequence>
<dbReference type="AlphaFoldDB" id="Q0QIP6"/>
<reference evidence="8" key="2">
    <citation type="submission" date="2006-01" db="EMBL/GenBank/DDBJ databases">
        <authorList>
            <person name="Pombert J.-F."/>
            <person name="Beauchamp P."/>
            <person name="Otis C."/>
            <person name="Lemieux C."/>
            <person name="Turmel M."/>
        </authorList>
    </citation>
    <scope>NUCLEOTIDE SEQUENCE</scope>
</reference>
<comment type="similarity">
    <text evidence="2">Belongs to the universal ribosomal protein uS14 family.</text>
</comment>
<dbReference type="GeneID" id="4200933"/>
<dbReference type="PANTHER" id="PTHR19836:SF30">
    <property type="entry name" value="RIBOSOMAL PROTEIN S14"/>
    <property type="match status" value="1"/>
</dbReference>
<dbReference type="InterPro" id="IPR001209">
    <property type="entry name" value="Ribosomal_uS14"/>
</dbReference>
<gene>
    <name evidence="8" type="primary">rps14</name>
</gene>
<evidence type="ECO:0000313" key="8">
    <source>
        <dbReference type="EMBL" id="ABC96357.1"/>
    </source>
</evidence>
<evidence type="ECO:0000256" key="2">
    <source>
        <dbReference type="ARBA" id="ARBA00009083"/>
    </source>
</evidence>
<dbReference type="SUPFAM" id="SSF57716">
    <property type="entry name" value="Glucocorticoid receptor-like (DNA-binding domain)"/>
    <property type="match status" value="1"/>
</dbReference>
<dbReference type="Pfam" id="PF00253">
    <property type="entry name" value="Ribosomal_S14"/>
    <property type="match status" value="1"/>
</dbReference>
<protein>
    <recommendedName>
        <fullName evidence="6">Small ribosomal subunit protein uS14m</fullName>
    </recommendedName>
    <alternativeName>
        <fullName evidence="7">Ribosomal protein S14, mitochondrial</fullName>
    </alternativeName>
</protein>